<evidence type="ECO:0000256" key="1">
    <source>
        <dbReference type="ARBA" id="ARBA00004110"/>
    </source>
</evidence>
<evidence type="ECO:0000313" key="13">
    <source>
        <dbReference type="EMBL" id="KAL2096806.1"/>
    </source>
</evidence>
<dbReference type="Gene3D" id="3.40.50.300">
    <property type="entry name" value="P-loop containing nucleotide triphosphate hydrolases"/>
    <property type="match status" value="1"/>
</dbReference>
<feature type="region of interest" description="Disordered" evidence="10">
    <location>
        <begin position="117"/>
        <end position="165"/>
    </location>
</feature>
<feature type="compositionally biased region" description="Polar residues" evidence="10">
    <location>
        <begin position="117"/>
        <end position="131"/>
    </location>
</feature>
<dbReference type="GO" id="GO:0005524">
    <property type="term" value="F:ATP binding"/>
    <property type="evidence" value="ECO:0007669"/>
    <property type="project" value="UniProtKB-KW"/>
</dbReference>
<dbReference type="InterPro" id="IPR041267">
    <property type="entry name" value="NLRP_HD2"/>
</dbReference>
<dbReference type="InterPro" id="IPR007111">
    <property type="entry name" value="NACHT_NTPase"/>
</dbReference>
<dbReference type="GO" id="GO:0006954">
    <property type="term" value="P:inflammatory response"/>
    <property type="evidence" value="ECO:0007669"/>
    <property type="project" value="UniProtKB-KW"/>
</dbReference>
<evidence type="ECO:0008006" key="15">
    <source>
        <dbReference type="Google" id="ProtNLM"/>
    </source>
</evidence>
<dbReference type="GO" id="GO:0005829">
    <property type="term" value="C:cytosol"/>
    <property type="evidence" value="ECO:0007669"/>
    <property type="project" value="UniProtKB-SubCell"/>
</dbReference>
<keyword evidence="7" id="KW-0832">Ubl conjugation</keyword>
<keyword evidence="8" id="KW-0395">Inflammatory response</keyword>
<keyword evidence="6" id="KW-0067">ATP-binding</keyword>
<dbReference type="InterPro" id="IPR032675">
    <property type="entry name" value="LRR_dom_sf"/>
</dbReference>
<dbReference type="Pfam" id="PF17776">
    <property type="entry name" value="NLRC4_HD2"/>
    <property type="match status" value="1"/>
</dbReference>
<dbReference type="Proteomes" id="UP001591681">
    <property type="component" value="Unassembled WGS sequence"/>
</dbReference>
<dbReference type="Pfam" id="PF23679">
    <property type="entry name" value="UPA-FIIND"/>
    <property type="match status" value="1"/>
</dbReference>
<gene>
    <name evidence="13" type="ORF">ACEWY4_006013</name>
</gene>
<keyword evidence="5" id="KW-0547">Nucleotide-binding</keyword>
<dbReference type="InterPro" id="IPR025307">
    <property type="entry name" value="FIIND_dom"/>
</dbReference>
<accession>A0ABD1KC84</accession>
<dbReference type="GO" id="GO:0045087">
    <property type="term" value="P:innate immune response"/>
    <property type="evidence" value="ECO:0007669"/>
    <property type="project" value="UniProtKB-KW"/>
</dbReference>
<dbReference type="InterPro" id="IPR050637">
    <property type="entry name" value="NLRP_innate_immun_reg"/>
</dbReference>
<feature type="domain" description="NACHT" evidence="11">
    <location>
        <begin position="247"/>
        <end position="380"/>
    </location>
</feature>
<dbReference type="InterPro" id="IPR027417">
    <property type="entry name" value="P-loop_NTPase"/>
</dbReference>
<comment type="similarity">
    <text evidence="2">Belongs to the NLRP family.</text>
</comment>
<dbReference type="PANTHER" id="PTHR45690:SF19">
    <property type="entry name" value="NACHT, LRR AND PYD DOMAINS-CONTAINING PROTEIN 3"/>
    <property type="match status" value="1"/>
</dbReference>
<reference evidence="13 14" key="1">
    <citation type="submission" date="2024-09" db="EMBL/GenBank/DDBJ databases">
        <title>A chromosome-level genome assembly of Gray's grenadier anchovy, Coilia grayii.</title>
        <authorList>
            <person name="Fu Z."/>
        </authorList>
    </citation>
    <scope>NUCLEOTIDE SEQUENCE [LARGE SCALE GENOMIC DNA]</scope>
    <source>
        <strain evidence="13">G4</strain>
        <tissue evidence="13">Muscle</tissue>
    </source>
</reference>
<proteinExistence type="inferred from homology"/>
<keyword evidence="3" id="KW-0963">Cytoplasm</keyword>
<dbReference type="InterPro" id="IPR041075">
    <property type="entry name" value="NOD1/2_WH"/>
</dbReference>
<protein>
    <recommendedName>
        <fullName evidence="15">NACHT, LRR and PYD domains-containing protein 3-like</fullName>
    </recommendedName>
</protein>
<organism evidence="13 14">
    <name type="scientific">Coilia grayii</name>
    <name type="common">Gray's grenadier anchovy</name>
    <dbReference type="NCBI Taxonomy" id="363190"/>
    <lineage>
        <taxon>Eukaryota</taxon>
        <taxon>Metazoa</taxon>
        <taxon>Chordata</taxon>
        <taxon>Craniata</taxon>
        <taxon>Vertebrata</taxon>
        <taxon>Euteleostomi</taxon>
        <taxon>Actinopterygii</taxon>
        <taxon>Neopterygii</taxon>
        <taxon>Teleostei</taxon>
        <taxon>Clupei</taxon>
        <taxon>Clupeiformes</taxon>
        <taxon>Clupeoidei</taxon>
        <taxon>Engraulidae</taxon>
        <taxon>Coilinae</taxon>
        <taxon>Coilia</taxon>
    </lineage>
</organism>
<evidence type="ECO:0000256" key="8">
    <source>
        <dbReference type="ARBA" id="ARBA00023198"/>
    </source>
</evidence>
<evidence type="ECO:0000256" key="4">
    <source>
        <dbReference type="ARBA" id="ARBA00022737"/>
    </source>
</evidence>
<feature type="domain" description="FIIND" evidence="12">
    <location>
        <begin position="1056"/>
        <end position="1339"/>
    </location>
</feature>
<evidence type="ECO:0000256" key="10">
    <source>
        <dbReference type="SAM" id="MobiDB-lite"/>
    </source>
</evidence>
<dbReference type="PANTHER" id="PTHR45690">
    <property type="entry name" value="NACHT, LRR AND PYD DOMAINS-CONTAINING PROTEIN 12"/>
    <property type="match status" value="1"/>
</dbReference>
<evidence type="ECO:0000313" key="14">
    <source>
        <dbReference type="Proteomes" id="UP001591681"/>
    </source>
</evidence>
<dbReference type="SUPFAM" id="SSF52047">
    <property type="entry name" value="RNI-like"/>
    <property type="match status" value="1"/>
</dbReference>
<comment type="subcellular location">
    <subcellularLocation>
        <location evidence="1">Inflammasome</location>
    </subcellularLocation>
</comment>
<evidence type="ECO:0000256" key="2">
    <source>
        <dbReference type="ARBA" id="ARBA00008665"/>
    </source>
</evidence>
<keyword evidence="9" id="KW-1271">Inflammasome</keyword>
<evidence type="ECO:0000256" key="6">
    <source>
        <dbReference type="ARBA" id="ARBA00022840"/>
    </source>
</evidence>
<dbReference type="EMBL" id="JBHFQA010000006">
    <property type="protein sequence ID" value="KAL2096806.1"/>
    <property type="molecule type" value="Genomic_DNA"/>
</dbReference>
<evidence type="ECO:0000256" key="5">
    <source>
        <dbReference type="ARBA" id="ARBA00022741"/>
    </source>
</evidence>
<comment type="caution">
    <text evidence="13">The sequence shown here is derived from an EMBL/GenBank/DDBJ whole genome shotgun (WGS) entry which is preliminary data.</text>
</comment>
<name>A0ABD1KC84_9TELE</name>
<keyword evidence="14" id="KW-1185">Reference proteome</keyword>
<dbReference type="Pfam" id="PF17779">
    <property type="entry name" value="WHD_NOD2"/>
    <property type="match status" value="1"/>
</dbReference>
<dbReference type="Pfam" id="PF05729">
    <property type="entry name" value="NACHT"/>
    <property type="match status" value="1"/>
</dbReference>
<keyword evidence="4" id="KW-0677">Repeat</keyword>
<evidence type="ECO:0000259" key="12">
    <source>
        <dbReference type="PROSITE" id="PS51830"/>
    </source>
</evidence>
<evidence type="ECO:0000259" key="11">
    <source>
        <dbReference type="PROSITE" id="PS50837"/>
    </source>
</evidence>
<dbReference type="Pfam" id="PF13553">
    <property type="entry name" value="FIIND"/>
    <property type="match status" value="1"/>
</dbReference>
<evidence type="ECO:0000256" key="3">
    <source>
        <dbReference type="ARBA" id="ARBA00022490"/>
    </source>
</evidence>
<sequence length="1349" mass="151156">MARFDGHFIPKRNVIYERAKFHSRVQLPGESMEAFVRQLYELAENCDFGAQKDEQMRDRIVIGIRDKQVRLCRVPLHWRQSEATHPEGTGATSSWSARSCPHRQRWMILNRQIKMDSVSQQDLSTTKSNAPADTPGGLLSQIPEESGESSPEPHESSSPGAHYVRSQGSDIADYKAVIHHKYKNVLDCYIEPSIIHLCTWSTKRELEGVPSSGDRIRQSLDPRAQEQHSSISLAQLFRPDDLGTTPTAVTLQGGCGYGKSLTAQKILSDWASGALYTEIFQLILFLKAQKVNLMSMDMSVVDLFCDDGRFRPLINEVLQCSPDKVLFIVDGMDELRVAEEGTGMLSPADPFTKAPVEATLSALLRGQVLPQSFLLVTTRPRPSERPRPSDRPHPLNRLSRLLRVPLRCTEILGFSEHMVKDFIQKFFNDEEFERVHTSVCSNPILLGACSVPITCWVICTVFQDLIQSGLEGMSRLQTTTCVFTALLLGLVEHHCQNMQLTVPTMLRGLGQLADWGILEQKVLFEEEHVLEALAEASCSPFLCKVQLERKGSLETVYRFKYPGFQEFFCALQCLLLENEDDVSRKLKDMLLSFGKNNTQYVIQFLCGLCNEEVEMWLTEPMFMEGIILYREAILGQLRRWILNEMRSPACEDQSRLLTLICIFELQDSDLARQAADAWADIILDHTRMATADCWALLYCLQCSSRVRKLSLLRCSMTTDKLRMLQPALHKCEELRLDVEDLSGDHLVKLIMDLAGEHILNKLSISVSNLTDSDGKSLAMMLRLVRDGNQYTLTVRHHRPLAPERMGLGASSPPPTVSHAASLQPNMQPAAALSTLTHPHTGPDLSYLTLTITHPEGVPSDSWAEFFRKFHKICDLHEDTVDLQWTERHMDMLSLLHCLPGCKQLEVGLRRLTDCWANRILKLIEASPSLKHIRLYAGQKGDGVLEAKGIQILRDSPKRAGCSLVIIGCKPEEEGKTAIIRIEGRCFEEQIVGGIGHQSPTEDSAAPQEGSSVAALRKPERCLPEDETDAAPALDVSCTESSAQALRSCQSCTHIPYSTHWALMEPSISMETGVTVYSLSSPAGSHECTVSGLRWVCAGDVTLQYRFCTKELFSTQLEVLQYRPVGPLMDIKVLSGELAEIHLPHSLCLGESDLSELQGAVRVLHGDDSGVSLETCELTRFHARLLRPCFSLKEVLITWLFPVRIHCEVLIYQHCAAPLNLKLYIVPKESTAKKAVEEDWKSRGIPIKKCPPEGPFWINSKFRLSTLCLSGSEQKELLSDVEPEEITLTCSTSPQFFEVTIEQPVEKFYMELILAEGVKSIWKHCVRKGVDFKETMPSYIGAGSHTAGSS</sequence>
<dbReference type="PROSITE" id="PS50837">
    <property type="entry name" value="NACHT"/>
    <property type="match status" value="1"/>
</dbReference>
<evidence type="ECO:0000256" key="9">
    <source>
        <dbReference type="ARBA" id="ARBA00023233"/>
    </source>
</evidence>
<dbReference type="PROSITE" id="PS51830">
    <property type="entry name" value="FIIND"/>
    <property type="match status" value="1"/>
</dbReference>
<dbReference type="Gene3D" id="3.80.10.10">
    <property type="entry name" value="Ribonuclease Inhibitor"/>
    <property type="match status" value="1"/>
</dbReference>
<evidence type="ECO:0000256" key="7">
    <source>
        <dbReference type="ARBA" id="ARBA00022843"/>
    </source>
</evidence>